<evidence type="ECO:0000313" key="6">
    <source>
        <dbReference type="Proteomes" id="UP001345219"/>
    </source>
</evidence>
<evidence type="ECO:0000256" key="2">
    <source>
        <dbReference type="ARBA" id="ARBA00023163"/>
    </source>
</evidence>
<reference evidence="5 6" key="1">
    <citation type="journal article" date="2023" name="Hortic Res">
        <title>Pangenome of water caltrop reveals structural variations and asymmetric subgenome divergence after allopolyploidization.</title>
        <authorList>
            <person name="Zhang X."/>
            <person name="Chen Y."/>
            <person name="Wang L."/>
            <person name="Yuan Y."/>
            <person name="Fang M."/>
            <person name="Shi L."/>
            <person name="Lu R."/>
            <person name="Comes H.P."/>
            <person name="Ma Y."/>
            <person name="Chen Y."/>
            <person name="Huang G."/>
            <person name="Zhou Y."/>
            <person name="Zheng Z."/>
            <person name="Qiu Y."/>
        </authorList>
    </citation>
    <scope>NUCLEOTIDE SEQUENCE [LARGE SCALE GENOMIC DNA]</scope>
    <source>
        <tissue evidence="5">Roots</tissue>
    </source>
</reference>
<evidence type="ECO:0000256" key="4">
    <source>
        <dbReference type="SAM" id="MobiDB-lite"/>
    </source>
</evidence>
<accession>A0AAN7LBL3</accession>
<keyword evidence="2" id="KW-0804">Transcription</keyword>
<comment type="caution">
    <text evidence="5">The sequence shown here is derived from an EMBL/GenBank/DDBJ whole genome shotgun (WGS) entry which is preliminary data.</text>
</comment>
<feature type="region of interest" description="Disordered" evidence="4">
    <location>
        <begin position="68"/>
        <end position="87"/>
    </location>
</feature>
<proteinExistence type="inferred from homology"/>
<feature type="region of interest" description="Disordered" evidence="4">
    <location>
        <begin position="96"/>
        <end position="140"/>
    </location>
</feature>
<dbReference type="PROSITE" id="PS50985">
    <property type="entry name" value="GRAS"/>
    <property type="match status" value="1"/>
</dbReference>
<evidence type="ECO:0000313" key="5">
    <source>
        <dbReference type="EMBL" id="KAK4781154.1"/>
    </source>
</evidence>
<keyword evidence="1" id="KW-0805">Transcription regulation</keyword>
<feature type="short sequence motif" description="VHIID" evidence="3">
    <location>
        <begin position="262"/>
        <end position="266"/>
    </location>
</feature>
<dbReference type="InterPro" id="IPR005202">
    <property type="entry name" value="TF_GRAS"/>
</dbReference>
<feature type="region of interest" description="SAW" evidence="3">
    <location>
        <begin position="448"/>
        <end position="525"/>
    </location>
</feature>
<evidence type="ECO:0008006" key="7">
    <source>
        <dbReference type="Google" id="ProtNLM"/>
    </source>
</evidence>
<dbReference type="AlphaFoldDB" id="A0AAN7LBL3"/>
<feature type="compositionally biased region" description="Low complexity" evidence="4">
    <location>
        <begin position="68"/>
        <end position="78"/>
    </location>
</feature>
<gene>
    <name evidence="5" type="ORF">SAY87_017260</name>
</gene>
<name>A0AAN7LBL3_9MYRT</name>
<comment type="similarity">
    <text evidence="3">Belongs to the GRAS family.</text>
</comment>
<protein>
    <recommendedName>
        <fullName evidence="7">Nodulation signaling pathway 1-like protein</fullName>
    </recommendedName>
</protein>
<keyword evidence="6" id="KW-1185">Reference proteome</keyword>
<dbReference type="PANTHER" id="PTHR31636">
    <property type="entry name" value="OSJNBA0084A10.13 PROTEIN-RELATED"/>
    <property type="match status" value="1"/>
</dbReference>
<comment type="caution">
    <text evidence="3">Lacks conserved residue(s) required for the propagation of feature annotation.</text>
</comment>
<organism evidence="5 6">
    <name type="scientific">Trapa incisa</name>
    <dbReference type="NCBI Taxonomy" id="236973"/>
    <lineage>
        <taxon>Eukaryota</taxon>
        <taxon>Viridiplantae</taxon>
        <taxon>Streptophyta</taxon>
        <taxon>Embryophyta</taxon>
        <taxon>Tracheophyta</taxon>
        <taxon>Spermatophyta</taxon>
        <taxon>Magnoliopsida</taxon>
        <taxon>eudicotyledons</taxon>
        <taxon>Gunneridae</taxon>
        <taxon>Pentapetalae</taxon>
        <taxon>rosids</taxon>
        <taxon>malvids</taxon>
        <taxon>Myrtales</taxon>
        <taxon>Lythraceae</taxon>
        <taxon>Trapa</taxon>
    </lineage>
</organism>
<sequence>MAPEGAADLNPPFMDHILEWLEGSVTYSPTFLDDNSDDYQWLESNQPVNHQDPAYAGANSFTTTITAEASRTTTPTTTPLNPLSPNHHRLKRKSLEEATPDQNVPCSQKAARPVKRSLALRKGAGKTVGRDSSNDSDKDGRWAEQLLNPCAAAVTAGDVSRVQHFLCVIHELASPTGDPNHRLAFHGLRALRHHLSPNFMYTATSTTTEAVATFASSEPSFFRRSILNFNDHSPWFSLPSNVANSSILQLLRGLAPDKSRSLHIVDIGVSHGAQWPTLLDSLSRRQGGPPRLIRLTIVSASSESDAGMPFSVGPAGYDFCRLLLDFAKKININLQINRLNDHPLQSLTSNAIRTTPGETLIVSTQFRLHYLNHNVPDERTRFLKALRSLEPEGVILSENNSCCSCAGCADFATGFSRRVEYLWRFLDSANATYKGRESNERRMMEGEAAKALFNRADMNEGKDKWFERMHGAGFSGEAFEEDAIEAARALLRKHDSNWEMRTEEKDGSLSLWWKGQPVSFCSLWKLGG</sequence>
<dbReference type="EMBL" id="JAXIOK010000001">
    <property type="protein sequence ID" value="KAK4781154.1"/>
    <property type="molecule type" value="Genomic_DNA"/>
</dbReference>
<dbReference type="Proteomes" id="UP001345219">
    <property type="component" value="Chromosome 13"/>
</dbReference>
<evidence type="ECO:0000256" key="1">
    <source>
        <dbReference type="ARBA" id="ARBA00023015"/>
    </source>
</evidence>
<evidence type="ECO:0000256" key="3">
    <source>
        <dbReference type="PROSITE-ProRule" id="PRU01191"/>
    </source>
</evidence>
<feature type="compositionally biased region" description="Basic and acidic residues" evidence="4">
    <location>
        <begin position="128"/>
        <end position="140"/>
    </location>
</feature>
<dbReference type="Pfam" id="PF03514">
    <property type="entry name" value="GRAS"/>
    <property type="match status" value="1"/>
</dbReference>